<reference evidence="7 8" key="1">
    <citation type="journal article" date="2013" name="Proc. Natl. Acad. Sci. U.S.A.">
        <title>Genome of an arbuscular mycorrhizal fungus provides insight into the oldest plant symbiosis.</title>
        <authorList>
            <person name="Tisserant E."/>
            <person name="Malbreil M."/>
            <person name="Kuo A."/>
            <person name="Kohler A."/>
            <person name="Symeonidi A."/>
            <person name="Balestrini R."/>
            <person name="Charron P."/>
            <person name="Duensing N."/>
            <person name="Frei Dit Frey N."/>
            <person name="Gianinazzi-Pearson V."/>
            <person name="Gilbert L.B."/>
            <person name="Handa Y."/>
            <person name="Herr J.R."/>
            <person name="Hijri M."/>
            <person name="Koul R."/>
            <person name="Kawaguchi M."/>
            <person name="Krajinski F."/>
            <person name="Lammers P.J."/>
            <person name="Masclaux F.G."/>
            <person name="Murat C."/>
            <person name="Morin E."/>
            <person name="Ndikumana S."/>
            <person name="Pagni M."/>
            <person name="Petitpierre D."/>
            <person name="Requena N."/>
            <person name="Rosikiewicz P."/>
            <person name="Riley R."/>
            <person name="Saito K."/>
            <person name="San Clemente H."/>
            <person name="Shapiro H."/>
            <person name="van Tuinen D."/>
            <person name="Becard G."/>
            <person name="Bonfante P."/>
            <person name="Paszkowski U."/>
            <person name="Shachar-Hill Y.Y."/>
            <person name="Tuskan G.A."/>
            <person name="Young P.W."/>
            <person name="Sanders I.R."/>
            <person name="Henrissat B."/>
            <person name="Rensing S.A."/>
            <person name="Grigoriev I.V."/>
            <person name="Corradi N."/>
            <person name="Roux C."/>
            <person name="Martin F."/>
        </authorList>
    </citation>
    <scope>NUCLEOTIDE SEQUENCE [LARGE SCALE GENOMIC DNA]</scope>
    <source>
        <strain evidence="7 8">DAOM 197198</strain>
    </source>
</reference>
<keyword evidence="3" id="KW-0963">Cytoplasm</keyword>
<evidence type="ECO:0000256" key="3">
    <source>
        <dbReference type="ARBA" id="ARBA00022490"/>
    </source>
</evidence>
<dbReference type="Proteomes" id="UP000018888">
    <property type="component" value="Unassembled WGS sequence"/>
</dbReference>
<comment type="caution">
    <text evidence="7">The sequence shown here is derived from an EMBL/GenBank/DDBJ whole genome shotgun (WGS) entry which is preliminary data.</text>
</comment>
<keyword evidence="5" id="KW-0175">Coiled coil</keyword>
<evidence type="ECO:0000256" key="5">
    <source>
        <dbReference type="ARBA" id="ARBA00023054"/>
    </source>
</evidence>
<dbReference type="InterPro" id="IPR015915">
    <property type="entry name" value="Kelch-typ_b-propeller"/>
</dbReference>
<evidence type="ECO:0000313" key="7">
    <source>
        <dbReference type="EMBL" id="POG71094.1"/>
    </source>
</evidence>
<name>A0A2P4Q0D8_RHIID</name>
<evidence type="ECO:0000256" key="6">
    <source>
        <dbReference type="SAM" id="SignalP"/>
    </source>
</evidence>
<dbReference type="EMBL" id="AUPC02000112">
    <property type="protein sequence ID" value="POG71094.1"/>
    <property type="molecule type" value="Genomic_DNA"/>
</dbReference>
<organism evidence="7 8">
    <name type="scientific">Rhizophagus irregularis (strain DAOM 181602 / DAOM 197198 / MUCL 43194)</name>
    <name type="common">Arbuscular mycorrhizal fungus</name>
    <name type="synonym">Glomus intraradices</name>
    <dbReference type="NCBI Taxonomy" id="747089"/>
    <lineage>
        <taxon>Eukaryota</taxon>
        <taxon>Fungi</taxon>
        <taxon>Fungi incertae sedis</taxon>
        <taxon>Mucoromycota</taxon>
        <taxon>Glomeromycotina</taxon>
        <taxon>Glomeromycetes</taxon>
        <taxon>Glomerales</taxon>
        <taxon>Glomeraceae</taxon>
        <taxon>Rhizophagus</taxon>
    </lineage>
</organism>
<evidence type="ECO:0008006" key="9">
    <source>
        <dbReference type="Google" id="ProtNLM"/>
    </source>
</evidence>
<dbReference type="Gene3D" id="2.120.10.80">
    <property type="entry name" value="Kelch-type beta propeller"/>
    <property type="match status" value="1"/>
</dbReference>
<dbReference type="PANTHER" id="PTHR46093:SF18">
    <property type="entry name" value="FIBRONECTIN TYPE-III DOMAIN-CONTAINING PROTEIN"/>
    <property type="match status" value="1"/>
</dbReference>
<comment type="subcellular location">
    <subcellularLocation>
        <location evidence="1">Cytoplasm</location>
    </subcellularLocation>
</comment>
<feature type="signal peptide" evidence="6">
    <location>
        <begin position="1"/>
        <end position="19"/>
    </location>
</feature>
<sequence>MINLIKIFFFFFFFLKLGTKEWTRPSIKGVTPLGRYGHSSVLIGSIMYVFGGCIDDCYLSDLVAFDTKFLDLNEGCWEFIDPINDPPPGRTGHISCAYKGRIYIFGGTDGERCFNDIWYYDIETREWVELICDNFAPVPRESHGAALANDVIYIFGGRTRDGKELSDLAAYGINNERWYMFQKMGPSPGPRYWLTVSSSKNIVMVFGGTSTNSTKPDEDGIIHILDTCNYN</sequence>
<keyword evidence="6" id="KW-0732">Signal</keyword>
<feature type="chain" id="PRO_5015109680" description="Galactose oxidase" evidence="6">
    <location>
        <begin position="20"/>
        <end position="231"/>
    </location>
</feature>
<dbReference type="InterPro" id="IPR006652">
    <property type="entry name" value="Kelch_1"/>
</dbReference>
<accession>A0A2P4Q0D8</accession>
<dbReference type="AlphaFoldDB" id="A0A2P4Q0D8"/>
<dbReference type="FunFam" id="2.120.10.80:FF:000049">
    <property type="entry name" value="Cell polarity protein (Tea1)"/>
    <property type="match status" value="1"/>
</dbReference>
<protein>
    <recommendedName>
        <fullName evidence="9">Galactose oxidase</fullName>
    </recommendedName>
</protein>
<dbReference type="SUPFAM" id="SSF117281">
    <property type="entry name" value="Kelch motif"/>
    <property type="match status" value="1"/>
</dbReference>
<evidence type="ECO:0000256" key="1">
    <source>
        <dbReference type="ARBA" id="ARBA00004496"/>
    </source>
</evidence>
<dbReference type="Pfam" id="PF24681">
    <property type="entry name" value="Kelch_KLHDC2_KLHL20_DRC7"/>
    <property type="match status" value="1"/>
</dbReference>
<dbReference type="GO" id="GO:0005737">
    <property type="term" value="C:cytoplasm"/>
    <property type="evidence" value="ECO:0007669"/>
    <property type="project" value="UniProtKB-SubCell"/>
</dbReference>
<proteinExistence type="predicted"/>
<dbReference type="SMART" id="SM00612">
    <property type="entry name" value="Kelch"/>
    <property type="match status" value="2"/>
</dbReference>
<evidence type="ECO:0000256" key="2">
    <source>
        <dbReference type="ARBA" id="ARBA00022441"/>
    </source>
</evidence>
<reference evidence="7 8" key="2">
    <citation type="journal article" date="2018" name="New Phytol.">
        <title>High intraspecific genome diversity in the model arbuscular mycorrhizal symbiont Rhizophagus irregularis.</title>
        <authorList>
            <person name="Chen E.C.H."/>
            <person name="Morin E."/>
            <person name="Beaudet D."/>
            <person name="Noel J."/>
            <person name="Yildirir G."/>
            <person name="Ndikumana S."/>
            <person name="Charron P."/>
            <person name="St-Onge C."/>
            <person name="Giorgi J."/>
            <person name="Kruger M."/>
            <person name="Marton T."/>
            <person name="Ropars J."/>
            <person name="Grigoriev I.V."/>
            <person name="Hainaut M."/>
            <person name="Henrissat B."/>
            <person name="Roux C."/>
            <person name="Martin F."/>
            <person name="Corradi N."/>
        </authorList>
    </citation>
    <scope>NUCLEOTIDE SEQUENCE [LARGE SCALE GENOMIC DNA]</scope>
    <source>
        <strain evidence="7 8">DAOM 197198</strain>
    </source>
</reference>
<dbReference type="VEuPathDB" id="FungiDB:RhiirFUN_002992"/>
<evidence type="ECO:0000256" key="4">
    <source>
        <dbReference type="ARBA" id="ARBA00022737"/>
    </source>
</evidence>
<keyword evidence="2" id="KW-0880">Kelch repeat</keyword>
<gene>
    <name evidence="7" type="ORF">GLOIN_2v1456975</name>
</gene>
<dbReference type="PANTHER" id="PTHR46093">
    <property type="entry name" value="ACYL-COA-BINDING DOMAIN-CONTAINING PROTEIN 5"/>
    <property type="match status" value="1"/>
</dbReference>
<keyword evidence="4" id="KW-0677">Repeat</keyword>
<evidence type="ECO:0000313" key="8">
    <source>
        <dbReference type="Proteomes" id="UP000018888"/>
    </source>
</evidence>
<keyword evidence="8" id="KW-1185">Reference proteome</keyword>